<evidence type="ECO:0000313" key="2">
    <source>
        <dbReference type="EMBL" id="VFT99510.1"/>
    </source>
</evidence>
<protein>
    <submittedName>
        <fullName evidence="2">Aste57867_22860 protein</fullName>
    </submittedName>
</protein>
<dbReference type="OrthoDB" id="184770at2759"/>
<evidence type="ECO:0000313" key="3">
    <source>
        <dbReference type="Proteomes" id="UP000332933"/>
    </source>
</evidence>
<evidence type="ECO:0000313" key="1">
    <source>
        <dbReference type="EMBL" id="KAF0685204.1"/>
    </source>
</evidence>
<proteinExistence type="predicted"/>
<dbReference type="Proteomes" id="UP000332933">
    <property type="component" value="Unassembled WGS sequence"/>
</dbReference>
<dbReference type="EMBL" id="CAADRA010007241">
    <property type="protein sequence ID" value="VFT99510.1"/>
    <property type="molecule type" value="Genomic_DNA"/>
</dbReference>
<name>A0A485LM97_9STRA</name>
<reference evidence="2 3" key="1">
    <citation type="submission" date="2019-03" db="EMBL/GenBank/DDBJ databases">
        <authorList>
            <person name="Gaulin E."/>
            <person name="Dumas B."/>
        </authorList>
    </citation>
    <scope>NUCLEOTIDE SEQUENCE [LARGE SCALE GENOMIC DNA]</scope>
    <source>
        <strain evidence="2">CBS 568.67</strain>
    </source>
</reference>
<gene>
    <name evidence="2" type="primary">Aste57867_22860</name>
    <name evidence="1" type="ORF">As57867_022789</name>
    <name evidence="2" type="ORF">ASTE57867_22860</name>
</gene>
<dbReference type="AlphaFoldDB" id="A0A485LM97"/>
<organism evidence="2 3">
    <name type="scientific">Aphanomyces stellatus</name>
    <dbReference type="NCBI Taxonomy" id="120398"/>
    <lineage>
        <taxon>Eukaryota</taxon>
        <taxon>Sar</taxon>
        <taxon>Stramenopiles</taxon>
        <taxon>Oomycota</taxon>
        <taxon>Saprolegniomycetes</taxon>
        <taxon>Saprolegniales</taxon>
        <taxon>Verrucalvaceae</taxon>
        <taxon>Aphanomyces</taxon>
    </lineage>
</organism>
<keyword evidence="3" id="KW-1185">Reference proteome</keyword>
<sequence length="219" mass="24176">MSLRSFSKDTLQDNWYEERSGPLRGVLPHDCNTNYTTTNVSEFVNPDVLKAQNQVHKHADVRPRLIRRDNFEQAIKSRPLRDRPDHGFGAVLPTPDVNAENRYLETSNQAAFGSVVKASALSVPNEQLGSAGGAGGLRVERGKAASGASGEVIKHNADPQKDTHAQRSWMYTKDPIFSVTRAQVTPDNQAALVKPAHYRRQATSITTVDQKKPGTFIDD</sequence>
<dbReference type="EMBL" id="VJMH01007215">
    <property type="protein sequence ID" value="KAF0685204.1"/>
    <property type="molecule type" value="Genomic_DNA"/>
</dbReference>
<accession>A0A485LM97</accession>
<reference evidence="1" key="2">
    <citation type="submission" date="2019-06" db="EMBL/GenBank/DDBJ databases">
        <title>Genomics analysis of Aphanomyces spp. identifies a new class of oomycete effector associated with host adaptation.</title>
        <authorList>
            <person name="Gaulin E."/>
        </authorList>
    </citation>
    <scope>NUCLEOTIDE SEQUENCE</scope>
    <source>
        <strain evidence="1">CBS 578.67</strain>
    </source>
</reference>